<dbReference type="InterPro" id="IPR051910">
    <property type="entry name" value="ComF/GntX_DNA_util-trans"/>
</dbReference>
<proteinExistence type="inferred from homology"/>
<dbReference type="InterPro" id="IPR000836">
    <property type="entry name" value="PRTase_dom"/>
</dbReference>
<evidence type="ECO:0000256" key="1">
    <source>
        <dbReference type="ARBA" id="ARBA00008007"/>
    </source>
</evidence>
<dbReference type="PANTHER" id="PTHR47505:SF1">
    <property type="entry name" value="DNA UTILIZATION PROTEIN YHGH"/>
    <property type="match status" value="1"/>
</dbReference>
<dbReference type="Proteomes" id="UP000625780">
    <property type="component" value="Unassembled WGS sequence"/>
</dbReference>
<dbReference type="PANTHER" id="PTHR47505">
    <property type="entry name" value="DNA UTILIZATION PROTEIN YHGH"/>
    <property type="match status" value="1"/>
</dbReference>
<gene>
    <name evidence="3" type="ORF">GCM10011361_18190</name>
</gene>
<protein>
    <recommendedName>
        <fullName evidence="2">Phosphoribosyltransferase domain-containing protein</fullName>
    </recommendedName>
</protein>
<evidence type="ECO:0000313" key="4">
    <source>
        <dbReference type="Proteomes" id="UP000625780"/>
    </source>
</evidence>
<feature type="domain" description="Phosphoribosyltransferase" evidence="2">
    <location>
        <begin position="22"/>
        <end position="73"/>
    </location>
</feature>
<reference evidence="4" key="1">
    <citation type="journal article" date="2019" name="Int. J. Syst. Evol. Microbiol.">
        <title>The Global Catalogue of Microorganisms (GCM) 10K type strain sequencing project: providing services to taxonomists for standard genome sequencing and annotation.</title>
        <authorList>
            <consortium name="The Broad Institute Genomics Platform"/>
            <consortium name="The Broad Institute Genome Sequencing Center for Infectious Disease"/>
            <person name="Wu L."/>
            <person name="Ma J."/>
        </authorList>
    </citation>
    <scope>NUCLEOTIDE SEQUENCE [LARGE SCALE GENOMIC DNA]</scope>
    <source>
        <strain evidence="4">CGMCC 1.12606</strain>
    </source>
</reference>
<comment type="similarity">
    <text evidence="1">Belongs to the ComF/GntX family.</text>
</comment>
<dbReference type="SUPFAM" id="SSF53271">
    <property type="entry name" value="PRTase-like"/>
    <property type="match status" value="1"/>
</dbReference>
<sequence>MVRSTYTQTQTRKTRLFRWYERSLIFRVTEGSELRGKKVLLIDDVITTGATLEACVQALKKVGEIEVYIATIAMVP</sequence>
<evidence type="ECO:0000313" key="3">
    <source>
        <dbReference type="EMBL" id="GGD51837.1"/>
    </source>
</evidence>
<organism evidence="3 4">
    <name type="scientific">Muriicola marianensis</name>
    <dbReference type="NCBI Taxonomy" id="1324801"/>
    <lineage>
        <taxon>Bacteria</taxon>
        <taxon>Pseudomonadati</taxon>
        <taxon>Bacteroidota</taxon>
        <taxon>Flavobacteriia</taxon>
        <taxon>Flavobacteriales</taxon>
        <taxon>Flavobacteriaceae</taxon>
        <taxon>Muriicola</taxon>
    </lineage>
</organism>
<comment type="caution">
    <text evidence="3">The sequence shown here is derived from an EMBL/GenBank/DDBJ whole genome shotgun (WGS) entry which is preliminary data.</text>
</comment>
<dbReference type="EMBL" id="BMFH01000001">
    <property type="protein sequence ID" value="GGD51837.1"/>
    <property type="molecule type" value="Genomic_DNA"/>
</dbReference>
<keyword evidence="4" id="KW-1185">Reference proteome</keyword>
<accession>A0ABQ1QZ63</accession>
<dbReference type="Gene3D" id="3.40.50.2020">
    <property type="match status" value="1"/>
</dbReference>
<dbReference type="CDD" id="cd06223">
    <property type="entry name" value="PRTases_typeI"/>
    <property type="match status" value="1"/>
</dbReference>
<dbReference type="Pfam" id="PF00156">
    <property type="entry name" value="Pribosyltran"/>
    <property type="match status" value="1"/>
</dbReference>
<name>A0ABQ1QZ63_9FLAO</name>
<evidence type="ECO:0000259" key="2">
    <source>
        <dbReference type="Pfam" id="PF00156"/>
    </source>
</evidence>
<dbReference type="InterPro" id="IPR029057">
    <property type="entry name" value="PRTase-like"/>
</dbReference>